<keyword evidence="13" id="KW-1185">Reference proteome</keyword>
<keyword evidence="10" id="KW-0472">Membrane</keyword>
<keyword evidence="7 8" id="KW-0624">Polysaccharide degradation</keyword>
<keyword evidence="6 8" id="KW-0326">Glycosidase</keyword>
<dbReference type="Pfam" id="PF00759">
    <property type="entry name" value="Glyco_hydro_9"/>
    <property type="match status" value="1"/>
</dbReference>
<sequence>CKPPCIVGGIRATRAVVLNMAALTAISLLVTTFLQGVFGQQCNSIAVHQTWVGGWNATFFSDSSTASPTSFYVDLVFSHTVDDLLLVPSGTVTRINDRHYKVTIEDEELISEPSISFEFDAHFPGPEIPAVVSAFLSDHGETCDEYGIPTLPPSTDDNPCSPTGMEPYDYNQVLCLSLVFLELQRAGPLPANNRVPWRQDSCLYDGDDIGHDLTGGYFDAGDHVKFGLPQATTATLLAWGMIEYRDGYEKAGQLEYGLDAIKWFTDYLLKTHIGYFKVVGQVGQALVDHGYWGRPEDMTPENMPRPSFILDADNPGSDLVGETAAALAAANIVFKDIDPEYAAKCLASALDLYVFADEVRGLYTDSITDAIGFYTSDSYGDELCWAALWLYYATGDEYFLSAAKTHWNEFNIGEEWYFTLSWQKKHAGAMVLMAQLDGGQEYVDLLQKHCDMIINDSPYLPGGLVYLGMWGTVRTANDASFIILRAADLGIQPDEYITFARAQVDYALGSSGQSYVIGYGPNFPTRPHHRSSSCPPPPAECDGTWAYNQPAPNPSSCWGGLVGGPAENITWIDDRWDYVHNEVAIFCAFPGNLAAMASFS</sequence>
<dbReference type="InterPro" id="IPR012341">
    <property type="entry name" value="6hp_glycosidase-like_sf"/>
</dbReference>
<evidence type="ECO:0000256" key="9">
    <source>
        <dbReference type="RuleBase" id="RU361166"/>
    </source>
</evidence>
<dbReference type="InterPro" id="IPR018221">
    <property type="entry name" value="Glyco_hydro_9_His_AS"/>
</dbReference>
<evidence type="ECO:0000313" key="13">
    <source>
        <dbReference type="Proteomes" id="UP001497623"/>
    </source>
</evidence>
<gene>
    <name evidence="12" type="ORF">MNOR_LOCUS16930</name>
</gene>
<dbReference type="EMBL" id="CAXKWB010011371">
    <property type="protein sequence ID" value="CAL4101048.1"/>
    <property type="molecule type" value="Genomic_DNA"/>
</dbReference>
<evidence type="ECO:0000256" key="4">
    <source>
        <dbReference type="ARBA" id="ARBA00023001"/>
    </source>
</evidence>
<comment type="similarity">
    <text evidence="2 8 9">Belongs to the glycosyl hydrolase 9 (cellulase E) family.</text>
</comment>
<keyword evidence="4 9" id="KW-0136">Cellulose degradation</keyword>
<evidence type="ECO:0000256" key="3">
    <source>
        <dbReference type="ARBA" id="ARBA00022801"/>
    </source>
</evidence>
<name>A0AAV2QY78_MEGNR</name>
<dbReference type="PANTHER" id="PTHR22298">
    <property type="entry name" value="ENDO-1,4-BETA-GLUCANASE"/>
    <property type="match status" value="1"/>
</dbReference>
<evidence type="ECO:0000256" key="7">
    <source>
        <dbReference type="ARBA" id="ARBA00023326"/>
    </source>
</evidence>
<evidence type="ECO:0000256" key="1">
    <source>
        <dbReference type="ARBA" id="ARBA00000966"/>
    </source>
</evidence>
<evidence type="ECO:0000256" key="10">
    <source>
        <dbReference type="SAM" id="Phobius"/>
    </source>
</evidence>
<dbReference type="EC" id="3.2.1.4" evidence="9"/>
<comment type="catalytic activity">
    <reaction evidence="1 9">
        <text>Endohydrolysis of (1-&gt;4)-beta-D-glucosidic linkages in cellulose, lichenin and cereal beta-D-glucans.</text>
        <dbReference type="EC" id="3.2.1.4"/>
    </reaction>
</comment>
<reference evidence="12 13" key="1">
    <citation type="submission" date="2024-05" db="EMBL/GenBank/DDBJ databases">
        <authorList>
            <person name="Wallberg A."/>
        </authorList>
    </citation>
    <scope>NUCLEOTIDE SEQUENCE [LARGE SCALE GENOMIC DNA]</scope>
</reference>
<comment type="caution">
    <text evidence="12">The sequence shown here is derived from an EMBL/GenBank/DDBJ whole genome shotgun (WGS) entry which is preliminary data.</text>
</comment>
<dbReference type="Gene3D" id="1.50.10.10">
    <property type="match status" value="1"/>
</dbReference>
<evidence type="ECO:0000256" key="2">
    <source>
        <dbReference type="ARBA" id="ARBA00007072"/>
    </source>
</evidence>
<dbReference type="Proteomes" id="UP001497623">
    <property type="component" value="Unassembled WGS sequence"/>
</dbReference>
<dbReference type="InterPro" id="IPR001701">
    <property type="entry name" value="Glyco_hydro_9"/>
</dbReference>
<feature type="domain" description="Glycoside hydrolase family 9" evidence="11">
    <location>
        <begin position="170"/>
        <end position="585"/>
    </location>
</feature>
<feature type="active site" evidence="8">
    <location>
        <position position="528"/>
    </location>
</feature>
<keyword evidence="10" id="KW-1133">Transmembrane helix</keyword>
<dbReference type="InterPro" id="IPR008928">
    <property type="entry name" value="6-hairpin_glycosidase_sf"/>
</dbReference>
<evidence type="ECO:0000259" key="11">
    <source>
        <dbReference type="Pfam" id="PF00759"/>
    </source>
</evidence>
<dbReference type="AlphaFoldDB" id="A0AAV2QY78"/>
<feature type="transmembrane region" description="Helical" evidence="10">
    <location>
        <begin position="16"/>
        <end position="38"/>
    </location>
</feature>
<feature type="non-terminal residue" evidence="12">
    <location>
        <position position="1"/>
    </location>
</feature>
<evidence type="ECO:0000256" key="5">
    <source>
        <dbReference type="ARBA" id="ARBA00023277"/>
    </source>
</evidence>
<proteinExistence type="inferred from homology"/>
<organism evidence="12 13">
    <name type="scientific">Meganyctiphanes norvegica</name>
    <name type="common">Northern krill</name>
    <name type="synonym">Thysanopoda norvegica</name>
    <dbReference type="NCBI Taxonomy" id="48144"/>
    <lineage>
        <taxon>Eukaryota</taxon>
        <taxon>Metazoa</taxon>
        <taxon>Ecdysozoa</taxon>
        <taxon>Arthropoda</taxon>
        <taxon>Crustacea</taxon>
        <taxon>Multicrustacea</taxon>
        <taxon>Malacostraca</taxon>
        <taxon>Eumalacostraca</taxon>
        <taxon>Eucarida</taxon>
        <taxon>Euphausiacea</taxon>
        <taxon>Euphausiidae</taxon>
        <taxon>Meganyctiphanes</taxon>
    </lineage>
</organism>
<keyword evidence="10" id="KW-0812">Transmembrane</keyword>
<evidence type="ECO:0000313" key="12">
    <source>
        <dbReference type="EMBL" id="CAL4101048.1"/>
    </source>
</evidence>
<evidence type="ECO:0000256" key="6">
    <source>
        <dbReference type="ARBA" id="ARBA00023295"/>
    </source>
</evidence>
<dbReference type="GO" id="GO:0008810">
    <property type="term" value="F:cellulase activity"/>
    <property type="evidence" value="ECO:0007669"/>
    <property type="project" value="UniProtKB-EC"/>
</dbReference>
<keyword evidence="5 8" id="KW-0119">Carbohydrate metabolism</keyword>
<dbReference type="SUPFAM" id="SSF48208">
    <property type="entry name" value="Six-hairpin glycosidases"/>
    <property type="match status" value="1"/>
</dbReference>
<evidence type="ECO:0000256" key="8">
    <source>
        <dbReference type="PROSITE-ProRule" id="PRU10059"/>
    </source>
</evidence>
<dbReference type="GO" id="GO:0030245">
    <property type="term" value="P:cellulose catabolic process"/>
    <property type="evidence" value="ECO:0007669"/>
    <property type="project" value="UniProtKB-KW"/>
</dbReference>
<keyword evidence="3 8" id="KW-0378">Hydrolase</keyword>
<accession>A0AAV2QY78</accession>
<protein>
    <recommendedName>
        <fullName evidence="9">Endoglucanase</fullName>
        <ecNumber evidence="9">3.2.1.4</ecNumber>
    </recommendedName>
</protein>
<dbReference type="PROSITE" id="PS00592">
    <property type="entry name" value="GH9_2"/>
    <property type="match status" value="1"/>
</dbReference>